<dbReference type="Gene3D" id="1.20.1070.10">
    <property type="entry name" value="Rhodopsin 7-helix transmembrane proteins"/>
    <property type="match status" value="1"/>
</dbReference>
<keyword evidence="7" id="KW-0297">G-protein coupled receptor</keyword>
<evidence type="ECO:0000256" key="3">
    <source>
        <dbReference type="ARBA" id="ARBA00022606"/>
    </source>
</evidence>
<comment type="subcellular location">
    <subcellularLocation>
        <location evidence="1">Cell membrane</location>
        <topology evidence="1">Multi-pass membrane protein</topology>
    </subcellularLocation>
</comment>
<sequence>MDNRSAVHVFTLSGLQEARTSKSLYFGLTLSIYILIIVVNLTLIIIISAEKSLHEPMYIFLCTLCGKGLYGTAGFYPKFLMDLTSEIHVISYDFCLAQIFVIYTSVLWEISILTVMAYDRFVAICRPLQYHNVMNPLMVVNLLLLAMCFPLMWSVVLIVLTARLPICGSHIDKLYCDNWSVVKLSCVPTTKNNIIGIIVILTQASQAAFTLYSYWQIIRICLKSREGRTKFIQTCLPHLLTITNFIISTLFDVIYSRYRSSMISQNLYNFLTVEFLVVPPLFNPIVYGLSLHKVRSSMLKICVGQNKGVVIN</sequence>
<dbReference type="InterPro" id="IPR000276">
    <property type="entry name" value="GPCR_Rhodpsn"/>
</dbReference>
<evidence type="ECO:0000256" key="7">
    <source>
        <dbReference type="ARBA" id="ARBA00023040"/>
    </source>
</evidence>
<keyword evidence="15" id="KW-1185">Reference proteome</keyword>
<name>A0A6J2VLB7_CHACN</name>
<dbReference type="GO" id="GO:0004930">
    <property type="term" value="F:G protein-coupled receptor activity"/>
    <property type="evidence" value="ECO:0007669"/>
    <property type="project" value="UniProtKB-KW"/>
</dbReference>
<keyword evidence="8 13" id="KW-0472">Membrane</keyword>
<keyword evidence="4 13" id="KW-0812">Transmembrane</keyword>
<evidence type="ECO:0000313" key="16">
    <source>
        <dbReference type="RefSeq" id="XP_030632734.1"/>
    </source>
</evidence>
<feature type="transmembrane region" description="Helical" evidence="13">
    <location>
        <begin position="24"/>
        <end position="46"/>
    </location>
</feature>
<evidence type="ECO:0000313" key="15">
    <source>
        <dbReference type="Proteomes" id="UP000504632"/>
    </source>
</evidence>
<keyword evidence="10" id="KW-0675">Receptor</keyword>
<keyword evidence="11" id="KW-0325">Glycoprotein</keyword>
<feature type="transmembrane region" description="Helical" evidence="13">
    <location>
        <begin position="267"/>
        <end position="290"/>
    </location>
</feature>
<dbReference type="RefSeq" id="XP_030632734.1">
    <property type="nucleotide sequence ID" value="XM_030776874.1"/>
</dbReference>
<dbReference type="InParanoid" id="A0A6J2VLB7"/>
<dbReference type="Pfam" id="PF13853">
    <property type="entry name" value="7tm_4"/>
    <property type="match status" value="1"/>
</dbReference>
<dbReference type="PRINTS" id="PR00245">
    <property type="entry name" value="OLFACTORYR"/>
</dbReference>
<evidence type="ECO:0000256" key="4">
    <source>
        <dbReference type="ARBA" id="ARBA00022692"/>
    </source>
</evidence>
<feature type="transmembrane region" description="Helical" evidence="13">
    <location>
        <begin position="96"/>
        <end position="118"/>
    </location>
</feature>
<dbReference type="PANTHER" id="PTHR26451:SF871">
    <property type="entry name" value="ODORANT RECEPTOR-RELATED"/>
    <property type="match status" value="1"/>
</dbReference>
<evidence type="ECO:0000256" key="6">
    <source>
        <dbReference type="ARBA" id="ARBA00022989"/>
    </source>
</evidence>
<organism evidence="15 16">
    <name type="scientific">Chanos chanos</name>
    <name type="common">Milkfish</name>
    <name type="synonym">Mugil chanos</name>
    <dbReference type="NCBI Taxonomy" id="29144"/>
    <lineage>
        <taxon>Eukaryota</taxon>
        <taxon>Metazoa</taxon>
        <taxon>Chordata</taxon>
        <taxon>Craniata</taxon>
        <taxon>Vertebrata</taxon>
        <taxon>Euteleostomi</taxon>
        <taxon>Actinopterygii</taxon>
        <taxon>Neopterygii</taxon>
        <taxon>Teleostei</taxon>
        <taxon>Ostariophysi</taxon>
        <taxon>Gonorynchiformes</taxon>
        <taxon>Chanidae</taxon>
        <taxon>Chanos</taxon>
    </lineage>
</organism>
<keyword evidence="9" id="KW-1015">Disulfide bond</keyword>
<keyword evidence="2" id="KW-1003">Cell membrane</keyword>
<feature type="transmembrane region" description="Helical" evidence="13">
    <location>
        <begin position="236"/>
        <end position="255"/>
    </location>
</feature>
<gene>
    <name evidence="16" type="primary">LOC115814148</name>
</gene>
<keyword evidence="6 13" id="KW-1133">Transmembrane helix</keyword>
<dbReference type="GO" id="GO:0005886">
    <property type="term" value="C:plasma membrane"/>
    <property type="evidence" value="ECO:0007669"/>
    <property type="project" value="UniProtKB-SubCell"/>
</dbReference>
<dbReference type="InterPro" id="IPR017452">
    <property type="entry name" value="GPCR_Rhodpsn_7TM"/>
</dbReference>
<feature type="transmembrane region" description="Helical" evidence="13">
    <location>
        <begin position="139"/>
        <end position="160"/>
    </location>
</feature>
<dbReference type="GO" id="GO:0005549">
    <property type="term" value="F:odorant binding"/>
    <property type="evidence" value="ECO:0007669"/>
    <property type="project" value="TreeGrafter"/>
</dbReference>
<keyword evidence="12" id="KW-0807">Transducer</keyword>
<reference evidence="16" key="1">
    <citation type="submission" date="2025-08" db="UniProtKB">
        <authorList>
            <consortium name="RefSeq"/>
        </authorList>
    </citation>
    <scope>IDENTIFICATION</scope>
</reference>
<evidence type="ECO:0000256" key="2">
    <source>
        <dbReference type="ARBA" id="ARBA00022475"/>
    </source>
</evidence>
<evidence type="ECO:0000256" key="12">
    <source>
        <dbReference type="ARBA" id="ARBA00023224"/>
    </source>
</evidence>
<protein>
    <submittedName>
        <fullName evidence="16">Olfactory receptor 4E1-like</fullName>
    </submittedName>
</protein>
<evidence type="ECO:0000256" key="10">
    <source>
        <dbReference type="ARBA" id="ARBA00023170"/>
    </source>
</evidence>
<dbReference type="PANTHER" id="PTHR26451">
    <property type="entry name" value="G_PROTEIN_RECEP_F1_2 DOMAIN-CONTAINING PROTEIN"/>
    <property type="match status" value="1"/>
</dbReference>
<evidence type="ECO:0000256" key="5">
    <source>
        <dbReference type="ARBA" id="ARBA00022725"/>
    </source>
</evidence>
<dbReference type="InterPro" id="IPR052921">
    <property type="entry name" value="GPCR1_Superfamily_Member"/>
</dbReference>
<evidence type="ECO:0000256" key="13">
    <source>
        <dbReference type="SAM" id="Phobius"/>
    </source>
</evidence>
<dbReference type="Proteomes" id="UP000504632">
    <property type="component" value="Chromosome 6"/>
</dbReference>
<dbReference type="FunFam" id="1.20.1070.10:FF:000024">
    <property type="entry name" value="Olfactory receptor"/>
    <property type="match status" value="1"/>
</dbReference>
<keyword evidence="5" id="KW-0552">Olfaction</keyword>
<evidence type="ECO:0000256" key="1">
    <source>
        <dbReference type="ARBA" id="ARBA00004651"/>
    </source>
</evidence>
<evidence type="ECO:0000256" key="9">
    <source>
        <dbReference type="ARBA" id="ARBA00023157"/>
    </source>
</evidence>
<dbReference type="PROSITE" id="PS00237">
    <property type="entry name" value="G_PROTEIN_RECEP_F1_1"/>
    <property type="match status" value="1"/>
</dbReference>
<feature type="transmembrane region" description="Helical" evidence="13">
    <location>
        <begin position="58"/>
        <end position="76"/>
    </location>
</feature>
<evidence type="ECO:0000256" key="8">
    <source>
        <dbReference type="ARBA" id="ARBA00023136"/>
    </source>
</evidence>
<accession>A0A6J2VLB7</accession>
<dbReference type="OrthoDB" id="6151005at2759"/>
<feature type="domain" description="G-protein coupled receptors family 1 profile" evidence="14">
    <location>
        <begin position="39"/>
        <end position="287"/>
    </location>
</feature>
<feature type="transmembrane region" description="Helical" evidence="13">
    <location>
        <begin position="194"/>
        <end position="215"/>
    </location>
</feature>
<dbReference type="InterPro" id="IPR000725">
    <property type="entry name" value="Olfact_rcpt"/>
</dbReference>
<dbReference type="GO" id="GO:0004984">
    <property type="term" value="F:olfactory receptor activity"/>
    <property type="evidence" value="ECO:0007669"/>
    <property type="project" value="InterPro"/>
</dbReference>
<dbReference type="GeneID" id="115814148"/>
<evidence type="ECO:0000259" key="14">
    <source>
        <dbReference type="PROSITE" id="PS50262"/>
    </source>
</evidence>
<dbReference type="PROSITE" id="PS50262">
    <property type="entry name" value="G_PROTEIN_RECEP_F1_2"/>
    <property type="match status" value="1"/>
</dbReference>
<proteinExistence type="predicted"/>
<keyword evidence="3" id="KW-0716">Sensory transduction</keyword>
<dbReference type="AlphaFoldDB" id="A0A6J2VLB7"/>
<evidence type="ECO:0000256" key="11">
    <source>
        <dbReference type="ARBA" id="ARBA00023180"/>
    </source>
</evidence>
<dbReference type="SUPFAM" id="SSF81321">
    <property type="entry name" value="Family A G protein-coupled receptor-like"/>
    <property type="match status" value="1"/>
</dbReference>